<proteinExistence type="predicted"/>
<comment type="caution">
    <text evidence="1">The sequence shown here is derived from an EMBL/GenBank/DDBJ whole genome shotgun (WGS) entry which is preliminary data.</text>
</comment>
<evidence type="ECO:0000313" key="1">
    <source>
        <dbReference type="EMBL" id="GAF95235.1"/>
    </source>
</evidence>
<organism evidence="1">
    <name type="scientific">marine sediment metagenome</name>
    <dbReference type="NCBI Taxonomy" id="412755"/>
    <lineage>
        <taxon>unclassified sequences</taxon>
        <taxon>metagenomes</taxon>
        <taxon>ecological metagenomes</taxon>
    </lineage>
</organism>
<accession>X0V3K8</accession>
<dbReference type="AlphaFoldDB" id="X0V3K8"/>
<name>X0V3K8_9ZZZZ</name>
<dbReference type="EMBL" id="BARS01018504">
    <property type="protein sequence ID" value="GAF95235.1"/>
    <property type="molecule type" value="Genomic_DNA"/>
</dbReference>
<gene>
    <name evidence="1" type="ORF">S01H1_30107</name>
</gene>
<reference evidence="1" key="1">
    <citation type="journal article" date="2014" name="Front. Microbiol.">
        <title>High frequency of phylogenetically diverse reductive dehalogenase-homologous genes in deep subseafloor sedimentary metagenomes.</title>
        <authorList>
            <person name="Kawai M."/>
            <person name="Futagami T."/>
            <person name="Toyoda A."/>
            <person name="Takaki Y."/>
            <person name="Nishi S."/>
            <person name="Hori S."/>
            <person name="Arai W."/>
            <person name="Tsubouchi T."/>
            <person name="Morono Y."/>
            <person name="Uchiyama I."/>
            <person name="Ito T."/>
            <person name="Fujiyama A."/>
            <person name="Inagaki F."/>
            <person name="Takami H."/>
        </authorList>
    </citation>
    <scope>NUCLEOTIDE SEQUENCE</scope>
    <source>
        <strain evidence="1">Expedition CK06-06</strain>
    </source>
</reference>
<protein>
    <submittedName>
        <fullName evidence="1">Uncharacterized protein</fullName>
    </submittedName>
</protein>
<sequence length="128" mass="14417">MKKLGYEMVPSASRDVAEKKKEKAMEWARLKISDEKASPANRKQAAEVLEQLKTTNIDTTTNIPEHVAMMTSEENYQKRVLMKKGKSEALGEKVKEDKERLNVALKKVGIGGGVEELADVVTRMNKKR</sequence>